<proteinExistence type="inferred from homology"/>
<dbReference type="InterPro" id="IPR045090">
    <property type="entry name" value="Pept_M3A_M3B"/>
</dbReference>
<comment type="cofactor">
    <cofactor evidence="6">
        <name>Zn(2+)</name>
        <dbReference type="ChEBI" id="CHEBI:29105"/>
    </cofactor>
    <text evidence="6">Binds 1 zinc ion.</text>
</comment>
<accession>A0AA43XKS4</accession>
<sequence length="593" mass="68500">MKRESIDQKYLWDLTDLFVSDEAWETALTELKEASKAFQLYKGRLLESRETLRSALETYENLSRKLMNLVTYARLKMDENTKESKYQGMVSRSEKLATEIQKENAFFIPELLEGDEKTIEALLNHEDLSHYKKYFSDLLRKKPHILSEEMESVLARVGELGDAPSNAYGMLLNADMTFEEAVDAQGEGHALTNGSYVPLLMSKDRSLRKDAFEKYYKVYEGHINTLSSLLQSEVNKNIFFSKMRNFSSAREAALFENNIPVTVPDRLIEAVNNNLESFYKYMELRKKVLGLDELHLYDIYTPIVSGVDFPITYDEAGTMVTDALAPLGKEYQEGIRSAFSQRWIDVYETEGKRSGAYSAGTYDSRPYVLLNHKDDMNSMFTLAHELGHSMHSYLTRQNQPYVYGNYSIFVAEVASTTNEALLNDYLLKTVEDKEKRKYILNHYLEQFRGTIFRQTMFAEFERDIHQRVEQGGALTNEFLCDHYLKLNKKYFGPDVVIDDQIKYEWSRIPHMYYNFYVYQYATGFSAAIALSDQILKEGKPAVDRFLEFLSSGSSDYPIDILRKAGADMETKDPVSNAMKVFKEGVEELEKLMS</sequence>
<dbReference type="GO" id="GO:0006518">
    <property type="term" value="P:peptide metabolic process"/>
    <property type="evidence" value="ECO:0007669"/>
    <property type="project" value="TreeGrafter"/>
</dbReference>
<dbReference type="Pfam" id="PF08439">
    <property type="entry name" value="Peptidase_M3_N"/>
    <property type="match status" value="1"/>
</dbReference>
<evidence type="ECO:0000259" key="8">
    <source>
        <dbReference type="Pfam" id="PF08439"/>
    </source>
</evidence>
<protein>
    <recommendedName>
        <fullName evidence="6">Oligopeptidase F</fullName>
        <ecNumber evidence="6">3.4.24.-</ecNumber>
    </recommendedName>
</protein>
<keyword evidence="5 6" id="KW-0482">Metalloprotease</keyword>
<comment type="function">
    <text evidence="6">Has oligopeptidase activity and degrades a variety of small bioactive peptides.</text>
</comment>
<keyword evidence="3 6" id="KW-0378">Hydrolase</keyword>
<evidence type="ECO:0000256" key="1">
    <source>
        <dbReference type="ARBA" id="ARBA00022670"/>
    </source>
</evidence>
<dbReference type="InterPro" id="IPR013647">
    <property type="entry name" value="OligopepF_N_dom"/>
</dbReference>
<keyword evidence="10" id="KW-1185">Reference proteome</keyword>
<evidence type="ECO:0000313" key="10">
    <source>
        <dbReference type="Proteomes" id="UP000449710"/>
    </source>
</evidence>
<dbReference type="CDD" id="cd09608">
    <property type="entry name" value="M3B_PepF"/>
    <property type="match status" value="1"/>
</dbReference>
<dbReference type="Gene3D" id="1.10.287.830">
    <property type="entry name" value="putative peptidase helix hairpin domain like"/>
    <property type="match status" value="1"/>
</dbReference>
<comment type="similarity">
    <text evidence="6">Belongs to the peptidase M3B family.</text>
</comment>
<keyword evidence="2 6" id="KW-0479">Metal-binding</keyword>
<dbReference type="NCBIfam" id="TIGR00181">
    <property type="entry name" value="pepF"/>
    <property type="match status" value="1"/>
</dbReference>
<feature type="domain" description="Oligopeptidase F N-terminal" evidence="8">
    <location>
        <begin position="110"/>
        <end position="178"/>
    </location>
</feature>
<organism evidence="9 10">
    <name type="scientific">Isachenkonia alkalipeptolytica</name>
    <dbReference type="NCBI Taxonomy" id="2565777"/>
    <lineage>
        <taxon>Bacteria</taxon>
        <taxon>Bacillati</taxon>
        <taxon>Bacillota</taxon>
        <taxon>Clostridia</taxon>
        <taxon>Eubacteriales</taxon>
        <taxon>Clostridiaceae</taxon>
        <taxon>Isachenkonia</taxon>
    </lineage>
</organism>
<name>A0AA43XKS4_9CLOT</name>
<dbReference type="SUPFAM" id="SSF55486">
    <property type="entry name" value="Metalloproteases ('zincins'), catalytic domain"/>
    <property type="match status" value="1"/>
</dbReference>
<dbReference type="EC" id="3.4.24.-" evidence="6"/>
<keyword evidence="4 6" id="KW-0862">Zinc</keyword>
<evidence type="ECO:0000313" key="9">
    <source>
        <dbReference type="EMBL" id="NBG88705.1"/>
    </source>
</evidence>
<dbReference type="GO" id="GO:0004222">
    <property type="term" value="F:metalloendopeptidase activity"/>
    <property type="evidence" value="ECO:0007669"/>
    <property type="project" value="UniProtKB-UniRule"/>
</dbReference>
<reference evidence="9 10" key="1">
    <citation type="submission" date="2019-04" db="EMBL/GenBank/DDBJ databases">
        <title>Isachenkonia alkalipeptolytica gen. nov. sp. nov. a new anaerobic, alkiliphilic organothrophic bacterium capable to reduce synthesized ferrihydrite isolated from a soda lake.</title>
        <authorList>
            <person name="Toshchakov S.V."/>
            <person name="Zavarzina D.G."/>
            <person name="Zhilina T.N."/>
            <person name="Kostrikina N.A."/>
            <person name="Kublanov I.V."/>
        </authorList>
    </citation>
    <scope>NUCLEOTIDE SEQUENCE [LARGE SCALE GENOMIC DNA]</scope>
    <source>
        <strain evidence="9 10">Z-1701</strain>
    </source>
</reference>
<dbReference type="GO" id="GO:0006508">
    <property type="term" value="P:proteolysis"/>
    <property type="evidence" value="ECO:0007669"/>
    <property type="project" value="UniProtKB-KW"/>
</dbReference>
<dbReference type="RefSeq" id="WP_160721579.1">
    <property type="nucleotide sequence ID" value="NZ_SUMG01000010.1"/>
</dbReference>
<dbReference type="Pfam" id="PF01432">
    <property type="entry name" value="Peptidase_M3"/>
    <property type="match status" value="1"/>
</dbReference>
<evidence type="ECO:0000259" key="7">
    <source>
        <dbReference type="Pfam" id="PF01432"/>
    </source>
</evidence>
<keyword evidence="1 6" id="KW-0645">Protease</keyword>
<dbReference type="PANTHER" id="PTHR11804">
    <property type="entry name" value="PROTEASE M3 THIMET OLIGOPEPTIDASE-RELATED"/>
    <property type="match status" value="1"/>
</dbReference>
<dbReference type="EMBL" id="SUMG01000010">
    <property type="protein sequence ID" value="NBG88705.1"/>
    <property type="molecule type" value="Genomic_DNA"/>
</dbReference>
<evidence type="ECO:0000256" key="3">
    <source>
        <dbReference type="ARBA" id="ARBA00022801"/>
    </source>
</evidence>
<dbReference type="PANTHER" id="PTHR11804:SF84">
    <property type="entry name" value="SACCHAROLYSIN"/>
    <property type="match status" value="1"/>
</dbReference>
<evidence type="ECO:0000256" key="6">
    <source>
        <dbReference type="RuleBase" id="RU368091"/>
    </source>
</evidence>
<evidence type="ECO:0000256" key="2">
    <source>
        <dbReference type="ARBA" id="ARBA00022723"/>
    </source>
</evidence>
<dbReference type="AlphaFoldDB" id="A0AA43XKS4"/>
<dbReference type="Gene3D" id="1.10.1370.20">
    <property type="entry name" value="Oligoendopeptidase f, C-terminal domain"/>
    <property type="match status" value="1"/>
</dbReference>
<dbReference type="Proteomes" id="UP000449710">
    <property type="component" value="Unassembled WGS sequence"/>
</dbReference>
<dbReference type="InterPro" id="IPR001567">
    <property type="entry name" value="Pept_M3A_M3B_dom"/>
</dbReference>
<dbReference type="GO" id="GO:0046872">
    <property type="term" value="F:metal ion binding"/>
    <property type="evidence" value="ECO:0007669"/>
    <property type="project" value="UniProtKB-UniRule"/>
</dbReference>
<dbReference type="InterPro" id="IPR004438">
    <property type="entry name" value="Peptidase_M3B"/>
</dbReference>
<evidence type="ECO:0000256" key="5">
    <source>
        <dbReference type="ARBA" id="ARBA00023049"/>
    </source>
</evidence>
<dbReference type="Gene3D" id="1.20.140.70">
    <property type="entry name" value="Oligopeptidase f, N-terminal domain"/>
    <property type="match status" value="1"/>
</dbReference>
<comment type="caution">
    <text evidence="9">The sequence shown here is derived from an EMBL/GenBank/DDBJ whole genome shotgun (WGS) entry which is preliminary data.</text>
</comment>
<dbReference type="InterPro" id="IPR042088">
    <property type="entry name" value="OligoPept_F_C"/>
</dbReference>
<feature type="domain" description="Peptidase M3A/M3B catalytic" evidence="7">
    <location>
        <begin position="200"/>
        <end position="579"/>
    </location>
</feature>
<gene>
    <name evidence="9" type="primary">pepF</name>
    <name evidence="9" type="ORF">ISALK_09350</name>
</gene>
<evidence type="ECO:0000256" key="4">
    <source>
        <dbReference type="ARBA" id="ARBA00022833"/>
    </source>
</evidence>